<proteinExistence type="predicted"/>
<organism evidence="2 3">
    <name type="scientific">Selenomonas ruminantium</name>
    <dbReference type="NCBI Taxonomy" id="971"/>
    <lineage>
        <taxon>Bacteria</taxon>
        <taxon>Bacillati</taxon>
        <taxon>Bacillota</taxon>
        <taxon>Negativicutes</taxon>
        <taxon>Selenomonadales</taxon>
        <taxon>Selenomonadaceae</taxon>
        <taxon>Selenomonas</taxon>
    </lineage>
</organism>
<dbReference type="InterPro" id="IPR018958">
    <property type="entry name" value="Knr4/Smi1-like_dom"/>
</dbReference>
<dbReference type="AlphaFoldDB" id="A0A1I3E8B3"/>
<protein>
    <submittedName>
        <fullName evidence="2">SMI1 / KNR4 family (SUKH-1)</fullName>
    </submittedName>
</protein>
<dbReference type="EMBL" id="FOQK01000009">
    <property type="protein sequence ID" value="SFH95129.1"/>
    <property type="molecule type" value="Genomic_DNA"/>
</dbReference>
<reference evidence="2 3" key="1">
    <citation type="submission" date="2016-10" db="EMBL/GenBank/DDBJ databases">
        <authorList>
            <person name="de Groot N.N."/>
        </authorList>
    </citation>
    <scope>NUCLEOTIDE SEQUENCE [LARGE SCALE GENOMIC DNA]</scope>
    <source>
        <strain evidence="2 3">Z108</strain>
    </source>
</reference>
<gene>
    <name evidence="2" type="ORF">SAMN04487861_10953</name>
</gene>
<dbReference type="Pfam" id="PF09346">
    <property type="entry name" value="SMI1_KNR4"/>
    <property type="match status" value="1"/>
</dbReference>
<feature type="domain" description="Knr4/Smi1-like" evidence="1">
    <location>
        <begin position="19"/>
        <end position="148"/>
    </location>
</feature>
<evidence type="ECO:0000259" key="1">
    <source>
        <dbReference type="Pfam" id="PF09346"/>
    </source>
</evidence>
<dbReference type="OrthoDB" id="5572373at2"/>
<dbReference type="RefSeq" id="WP_075443057.1">
    <property type="nucleotide sequence ID" value="NZ_FOQK01000009.1"/>
</dbReference>
<name>A0A1I3E8B3_SELRU</name>
<sequence>MNKEIYECLQRKIEVIKHSEKEWDKLQEQHNVFFPKDYIAFVDFYGGGAIDGFLWIYTPWGENENINFFECAEEVIEAYKISHDEFPDDFPFKVYPENGGLLPFGGTDNGDDFYWLKTGDNPDFWRIVVYDGRSTNYYEYEMSLTDFIVGVITGDVQCEVLPDTWQGAKSLTFMNIE</sequence>
<accession>A0A1I3E8B3</accession>
<dbReference type="InterPro" id="IPR037883">
    <property type="entry name" value="Knr4/Smi1-like_sf"/>
</dbReference>
<dbReference type="Proteomes" id="UP000183639">
    <property type="component" value="Unassembled WGS sequence"/>
</dbReference>
<dbReference type="Gene3D" id="3.40.1580.10">
    <property type="entry name" value="SMI1/KNR4-like"/>
    <property type="match status" value="1"/>
</dbReference>
<dbReference type="SUPFAM" id="SSF160631">
    <property type="entry name" value="SMI1/KNR4-like"/>
    <property type="match status" value="1"/>
</dbReference>
<evidence type="ECO:0000313" key="3">
    <source>
        <dbReference type="Proteomes" id="UP000183639"/>
    </source>
</evidence>
<evidence type="ECO:0000313" key="2">
    <source>
        <dbReference type="EMBL" id="SFH95129.1"/>
    </source>
</evidence>